<dbReference type="CDD" id="cd11304">
    <property type="entry name" value="Cadherin_repeat"/>
    <property type="match status" value="13"/>
</dbReference>
<evidence type="ECO:0000313" key="8">
    <source>
        <dbReference type="Proteomes" id="UP001195483"/>
    </source>
</evidence>
<reference evidence="7" key="1">
    <citation type="journal article" date="2021" name="Genome Biol. Evol.">
        <title>A High-Quality Reference Genome for a Parasitic Bivalve with Doubly Uniparental Inheritance (Bivalvia: Unionida).</title>
        <authorList>
            <person name="Smith C.H."/>
        </authorList>
    </citation>
    <scope>NUCLEOTIDE SEQUENCE</scope>
    <source>
        <strain evidence="7">CHS0354</strain>
    </source>
</reference>
<keyword evidence="1 5" id="KW-0812">Transmembrane</keyword>
<feature type="domain" description="Cadherin" evidence="6">
    <location>
        <begin position="3015"/>
        <end position="3136"/>
    </location>
</feature>
<feature type="domain" description="Cadherin" evidence="6">
    <location>
        <begin position="1253"/>
        <end position="1374"/>
    </location>
</feature>
<keyword evidence="8" id="KW-1185">Reference proteome</keyword>
<accession>A0AAE0W253</accession>
<comment type="caution">
    <text evidence="7">The sequence shown here is derived from an EMBL/GenBank/DDBJ whole genome shotgun (WGS) entry which is preliminary data.</text>
</comment>
<feature type="domain" description="Cadherin" evidence="6">
    <location>
        <begin position="667"/>
        <end position="826"/>
    </location>
</feature>
<evidence type="ECO:0000256" key="2">
    <source>
        <dbReference type="ARBA" id="ARBA00022989"/>
    </source>
</evidence>
<reference evidence="7" key="3">
    <citation type="submission" date="2023-05" db="EMBL/GenBank/DDBJ databases">
        <authorList>
            <person name="Smith C.H."/>
        </authorList>
    </citation>
    <scope>NUCLEOTIDE SEQUENCE</scope>
    <source>
        <strain evidence="7">CHS0354</strain>
        <tissue evidence="7">Mantle</tissue>
    </source>
</reference>
<dbReference type="Gene3D" id="2.60.40.60">
    <property type="entry name" value="Cadherins"/>
    <property type="match status" value="20"/>
</dbReference>
<feature type="transmembrane region" description="Helical" evidence="5">
    <location>
        <begin position="4049"/>
        <end position="4071"/>
    </location>
</feature>
<dbReference type="SMART" id="SM00112">
    <property type="entry name" value="CA"/>
    <property type="match status" value="11"/>
</dbReference>
<dbReference type="EMBL" id="JAEAOA010002328">
    <property type="protein sequence ID" value="KAK3597662.1"/>
    <property type="molecule type" value="Genomic_DNA"/>
</dbReference>
<evidence type="ECO:0000256" key="1">
    <source>
        <dbReference type="ARBA" id="ARBA00022692"/>
    </source>
</evidence>
<reference evidence="7" key="2">
    <citation type="journal article" date="2021" name="Genome Biol. Evol.">
        <title>Developing a high-quality reference genome for a parasitic bivalve with doubly uniparental inheritance (Bivalvia: Unionida).</title>
        <authorList>
            <person name="Smith C.H."/>
        </authorList>
    </citation>
    <scope>NUCLEOTIDE SEQUENCE</scope>
    <source>
        <strain evidence="7">CHS0354</strain>
        <tissue evidence="7">Mantle</tissue>
    </source>
</reference>
<feature type="domain" description="Cadherin" evidence="6">
    <location>
        <begin position="3722"/>
        <end position="3826"/>
    </location>
</feature>
<feature type="domain" description="Cadherin" evidence="6">
    <location>
        <begin position="2755"/>
        <end position="2842"/>
    </location>
</feature>
<keyword evidence="2 5" id="KW-1133">Transmembrane helix</keyword>
<dbReference type="SUPFAM" id="SSF49313">
    <property type="entry name" value="Cadherin-like"/>
    <property type="match status" value="18"/>
</dbReference>
<feature type="domain" description="Cadherin" evidence="6">
    <location>
        <begin position="2461"/>
        <end position="2548"/>
    </location>
</feature>
<name>A0AAE0W253_9BIVA</name>
<keyword evidence="3" id="KW-0106">Calcium</keyword>
<dbReference type="PROSITE" id="PS50268">
    <property type="entry name" value="CADHERIN_2"/>
    <property type="match status" value="14"/>
</dbReference>
<evidence type="ECO:0000256" key="3">
    <source>
        <dbReference type="PROSITE-ProRule" id="PRU00043"/>
    </source>
</evidence>
<dbReference type="GO" id="GO:0005509">
    <property type="term" value="F:calcium ion binding"/>
    <property type="evidence" value="ECO:0007669"/>
    <property type="project" value="UniProtKB-UniRule"/>
</dbReference>
<evidence type="ECO:0000259" key="6">
    <source>
        <dbReference type="PROSITE" id="PS50268"/>
    </source>
</evidence>
<organism evidence="7 8">
    <name type="scientific">Potamilus streckersoni</name>
    <dbReference type="NCBI Taxonomy" id="2493646"/>
    <lineage>
        <taxon>Eukaryota</taxon>
        <taxon>Metazoa</taxon>
        <taxon>Spiralia</taxon>
        <taxon>Lophotrochozoa</taxon>
        <taxon>Mollusca</taxon>
        <taxon>Bivalvia</taxon>
        <taxon>Autobranchia</taxon>
        <taxon>Heteroconchia</taxon>
        <taxon>Palaeoheterodonta</taxon>
        <taxon>Unionida</taxon>
        <taxon>Unionoidea</taxon>
        <taxon>Unionidae</taxon>
        <taxon>Ambleminae</taxon>
        <taxon>Lampsilini</taxon>
        <taxon>Potamilus</taxon>
    </lineage>
</organism>
<feature type="domain" description="Cadherin" evidence="6">
    <location>
        <begin position="3621"/>
        <end position="3718"/>
    </location>
</feature>
<dbReference type="InterPro" id="IPR015919">
    <property type="entry name" value="Cadherin-like_sf"/>
</dbReference>
<protein>
    <recommendedName>
        <fullName evidence="6">Cadherin domain-containing protein</fullName>
    </recommendedName>
</protein>
<evidence type="ECO:0000256" key="5">
    <source>
        <dbReference type="SAM" id="Phobius"/>
    </source>
</evidence>
<proteinExistence type="predicted"/>
<dbReference type="PANTHER" id="PTHR24026:SF126">
    <property type="entry name" value="PROTOCADHERIN FAT 4"/>
    <property type="match status" value="1"/>
</dbReference>
<feature type="domain" description="Cadherin" evidence="6">
    <location>
        <begin position="408"/>
        <end position="494"/>
    </location>
</feature>
<feature type="domain" description="Cadherin" evidence="6">
    <location>
        <begin position="1839"/>
        <end position="1998"/>
    </location>
</feature>
<evidence type="ECO:0000256" key="4">
    <source>
        <dbReference type="SAM" id="MobiDB-lite"/>
    </source>
</evidence>
<keyword evidence="5" id="KW-0472">Membrane</keyword>
<feature type="domain" description="Cadherin" evidence="6">
    <location>
        <begin position="1579"/>
        <end position="1666"/>
    </location>
</feature>
<dbReference type="InterPro" id="IPR002126">
    <property type="entry name" value="Cadherin-like_dom"/>
</dbReference>
<feature type="domain" description="Cadherin" evidence="6">
    <location>
        <begin position="3827"/>
        <end position="3934"/>
    </location>
</feature>
<feature type="domain" description="Cadherin" evidence="6">
    <location>
        <begin position="2152"/>
        <end position="2254"/>
    </location>
</feature>
<feature type="region of interest" description="Disordered" evidence="4">
    <location>
        <begin position="4091"/>
        <end position="4112"/>
    </location>
</feature>
<dbReference type="PRINTS" id="PR00205">
    <property type="entry name" value="CADHERIN"/>
</dbReference>
<dbReference type="Proteomes" id="UP001195483">
    <property type="component" value="Unassembled WGS sequence"/>
</dbReference>
<sequence length="4159" mass="450485">MHLMAWVSFHMRILHSFSFQILVAVILLTLRCHGYPICDIGSIGISGLSGNSNPRNRINAGFLMDNSSFKFNCCGVVTNYTFVAADNSNTSFQVWRPTTSGSSVYKLVGTNKLDVKNGNNKFSIAAADQITVIPNDVMGWWGQVEVITSRLSSLGNKYQNNTSDSAIGATKDWSSAFTEINTGYELIVNYGPNTLPYFTNLAGASTTVNYINPAGTVVYTVGANDTNRDDASKLTVSMATNPYFTFDNSTLQVKILNMSGVVSPVTLNFTVVDICSQSATGTLTVNITYSPINITNLPSTQNISETTTVGTLLYQISTTTTTLTVNCSLLTTNVPFQVKKIPSSSAWGLYINSSLDYDATNAYTLNVSCTDGLNTPTGKFTANIIKNVPPSFTNLDSTTNLSTALNTGASVYNVSATDPEGFTLFFNMTCNPSLCPFTMASSGQITLNAALDGHTTPKYTLYVMVSDGYDVTEPRVLNVTIFETIPYFTNLPASISINEATALNTVLYTISCIDDNPDDNLTVSMTTNPFNFAFDASTKSIKVASTLSNAIGTNLLVFKVTDGHSQTSTGTFTVTIINVAPVINNLPASKAIIETTYNETLLHTMNVTDTSTSITCSMTTTSVPFLVKQIPSTTTWGIYVQSNPSFKYSLRNNYSLYILCSDGWNATTGIFTVNITENKPPTFTNLVSTTVVSLTTAFNTGNVVYTVSASDNENDTLSFNFTCNRMTCPFSYSSSTGKISLSQNLDGHNISTYAIYAYVFDGCSLVGPAVLNVTIAETVPYFNNLPAATTISEQTAVGNTLYTVNFTDDNPEDVLTVTMMTSTPYFTFDSTSRGIKVDSVLSGALGNNILVFKVSDPYSQTSTGTFTIIVTNVAPVIHNLPASTTIIETTYNETLLLTINVTDTSTNITCSLSTGVPFVVKQIQNTINWGIYLNNNPGLQYSSVNLYPLTISCTDGWNATTAVFTVNIMENKPPTFTNLGNTTVSLTTAQTTGNVVYIVSATDNENDVLTFNFTCYPTTCPFTMSNSTGVITVSRDLQGYSVPFYAVNVYVFDGRSLVGPTVLNITITETVPFFTNLPANTTINETMAIGQVLYTLSCMDANTKDNLTVTMTTSTSFFTFDANSKEIKVVSSLPGAIGNNMLVFKVWDPYSQTSTGTFTIIVSNVAPVLQNLPASTSIIETTSTETLLHTINVTDMSTLITCNLTKTDVPFIVKLVPITTDWGIYLKNNPGLEYNITNVYSLNISCNDGIDADTELMTVNIIENIPPTFTNLDANPTIYLTTAQNDGIVVYSMPATDNENDTLLFNFTCQPSTCPFSINSSSGVIKLSQNLDGHPILFYAVNVYVCDGHSLVGPAALNVNISETIPYFNNLPAGTTINETVAADNALYTLSFKDDNPRDNLTVTMKTNTSYFTLDTNTIRVASSLPGAIGTNVLVFAVSDPYSQTSTGTFIINVTNVAPVIHSLPASTSIIETTYNETLLHAINVTDTSTSITCYMMTANVSFEVKQIPTTGDWGIYVQNTPGLEYSIKNVYFLNISCSDGIDADIGIFTVNITENVPPTFTNLDSTSNVSLTTAQKLTYVIFTVSASDKENDTLYFNFTCNPSPCPFSISHSSGVITVSANLSGHSISSYAVNVYVSDGHTLVGPEVLTVTITETIPYFTNLPNATTINETEVIDNTLYTLMFKDDNPEDVLFVRMTTSTPYFSLDTSTYIVKVASTLPGAIGVTTLLFEVSDAYSKTSTGTFIITVTNMAPVIHSLPASTSIIETTHAETLLHTINVTDTSTSVMCNMTMTYGTFLVKQISNTTHWGIYVQNNPALEYSINNVYFLNISCNDGIDADTEIFTVNITENIPPAFTNLGSITVVSLTTAQNIGDVVYNVSATDNENDTMSFNLTCNSTTCPFSISVTSGMITVSQDLDGHPIRSYTVNVYVSDGHSLVGPAVLNVNITETIPYFTNLPGNTTINETEAVGNSFYTVSFMDDNPADILNITMMTNTPYFTFDSNTRKIKVDSSLPGSIGVNELVFQVSDPYSQTSTGTVTITVSNVAPVIDSLPNSTTIIETTKSEILLHSINVTDTSTNITCSMTTSDVPFLIRKIENSTKWGIYLQNNPGLEASIKSEYNLSILCDDGIAADTGIFTVYIADNIPPTFTNLASNNNASLMTDVNAGYVVYIVSATDTENDTLTFNLTCVPSTCPFIISSSSGLITVSQDLDGHPVPLYAVNIYVFDGRSLVGPAVLNVTITETIPFFTNLPANTTINETEEIDKVLYTLSFMDANPEDNLTVTMTTSSSFFTFNESSKEIKVVTSLPGAIGNNVLVFKVWDPYSQTSTGTFTIMVSNVAPVIQNLPASTSIIETTYTETLLHTINVTDMSTLITCNLTTTGVRFLVKLVPNTTEWGIYLDNNPALEYNIISVYFLNISCNDGIDADTGVMTVNIIENIPPTFKNLGIGPIISLTSAQNSGIVVYNISASDNENDTLLFNFTCQPSACPFSINSSSGVIELSQDLDGHPIRSYAVNVYVCDGHSLVGPAVLNFTITETVPYFNNLPTSMTINETVAVGNAIYTLNFMDDNPDDNLTVMLETNISYFTLDNSTNTIRVASSLSGTIGINVLVFAVSDPYSQTSTGTFIINVTNVAPVIHSLPASTSIIETTYNETLLHTINVTDTSTSITCYMMTVNVSFEVKQIPTTGDWGIYVQNTPDLEYSIQNVYLLNISCSDGIDADIGIFTVNITENIPPTFTKLDSISSVSLTTALKLTEVVYTVSATDKENDALSFNFTCDPSPCPFSISHLSGVITVSANLSGHSTPSYAINLYISDGHSLAGPSVLTVTITETSPYFTNLPNVTTINETEIVGNTLYTLMFKDDNPEDVLFVRMTTSTPYFSLDNSTYIVKVASTLPGAIGVSTLLFEVSDAYSKTSTGTFIVTVTNVAPVIHSLPASTSIIETTYIETLLHIINVTDTSTSVTCNLTTTDVTFLVQQISNTTKWGIYVQNNPVLEYSKKNVYFLNVSCNDGIDADTEIFTVNITENIPPEFTNLGSIANVSLMTAQNIGYVVYNVSVTDNENDTMSFNLTCTPSTCPFSISSTSGVITVSQDLDGHPVRSYAVNVYVSDGHSLVGSAVLNVTITETIPYFTNLPGNVTINETEPVGNSFYTVSFMDDNPADVLNVTMTTNTSYFTFDSDTRKIKVASSLPGSIGVNELVFQVSDPYSQTSTGTFTITVSNVAPVIDSLPNSTTIIETTKSETLLHSVNVIDTSTNITCSMTTPVFPFLIKKIENSTKWGIYLQNNPGLEASINPDYNLSISCDDGIAADTGIFTVYIVDNIPPTFTNLASFNNSYLTTALNAGYIIYIVSATDNENDTLTFNLTCYPSTCPFNISLSSGVITLSQDLDGHPVFAYLVDVYVYDGKTLVGPRVINVTINETIPYFTNLPSNTTIFENETIDNLVYTLNFTDDNPDDILNAILKTSTPYFYFDSNNIRVNSSLARARGTNLLVFEVSDAYFQTSTGTFTVMVTNMVPVIHNLPSSTSLIETTSAKTLLHVINITDVDLALINCSLTSSVVPFLVQQIPSHIDWGIYLQSNPNLEFYRQDYYLLNISCTDGEDIVNGTYIVNITENYPPAFTNLNSSTELSILSDQLSGFLVLALSATDVEGDTLSFNFTCSPSPCPFNISTTSGSILTSEDLDLYFNTRYELAVYVNDGHSLTGPGRLNITIRDSNEPVVINNLPYLTTINVSENTALWTPVFQVNVTDPNVYDSHYFNLTVVPLSGISCFAVGLTDGVIRISSSTCMDYESASYLKYNISITASDRRTSDTQLLQVQIVNINERPVFENNTYFITTTENVSGTLLPNPVPQFNVTDQDVLDANTYSLDCGSLNRYLVISSLTGSITFAADYDLDNNTLLTTSIVCIIVATDNGGLSGTATVSITINYVNEYPPTFPNELYSFTTPNTSAIGRVVCVVQATDADAGPDGVATYSISGNLSEYFRISNTGVITVALSLLHFHEFDVIRLIANATDGGGLSVTAIVFITIGGPEDSVSSSGPYRSFIQDSRNVAWLIASLVVLTAIICVIAALVIRNLRSSSTYRIKNLIRKRQRPNKRITPRSNPRNTPRLPPVHTPVILRYNGPEYQGPATSGQPIARVQVTESHTTANGSFSFWSEGNRA</sequence>
<dbReference type="PANTHER" id="PTHR24026">
    <property type="entry name" value="FAT ATYPICAL CADHERIN-RELATED"/>
    <property type="match status" value="1"/>
</dbReference>
<feature type="domain" description="Cadherin" evidence="6">
    <location>
        <begin position="3935"/>
        <end position="4040"/>
    </location>
</feature>
<feature type="domain" description="Cadherin" evidence="6">
    <location>
        <begin position="3343"/>
        <end position="3424"/>
    </location>
</feature>
<evidence type="ECO:0000313" key="7">
    <source>
        <dbReference type="EMBL" id="KAK3597662.1"/>
    </source>
</evidence>
<dbReference type="GO" id="GO:0007156">
    <property type="term" value="P:homophilic cell adhesion via plasma membrane adhesion molecules"/>
    <property type="evidence" value="ECO:0007669"/>
    <property type="project" value="InterPro"/>
</dbReference>
<gene>
    <name evidence="7" type="ORF">CHS0354_040033</name>
</gene>
<dbReference type="GO" id="GO:0005886">
    <property type="term" value="C:plasma membrane"/>
    <property type="evidence" value="ECO:0007669"/>
    <property type="project" value="UniProtKB-SubCell"/>
</dbReference>